<proteinExistence type="predicted"/>
<name>A0ACB8AG41_9AGAM</name>
<organism evidence="1 2">
    <name type="scientific">Hygrophoropsis aurantiaca</name>
    <dbReference type="NCBI Taxonomy" id="72124"/>
    <lineage>
        <taxon>Eukaryota</taxon>
        <taxon>Fungi</taxon>
        <taxon>Dikarya</taxon>
        <taxon>Basidiomycota</taxon>
        <taxon>Agaricomycotina</taxon>
        <taxon>Agaricomycetes</taxon>
        <taxon>Agaricomycetidae</taxon>
        <taxon>Boletales</taxon>
        <taxon>Coniophorineae</taxon>
        <taxon>Hygrophoropsidaceae</taxon>
        <taxon>Hygrophoropsis</taxon>
    </lineage>
</organism>
<dbReference type="Proteomes" id="UP000790377">
    <property type="component" value="Unassembled WGS sequence"/>
</dbReference>
<comment type="caution">
    <text evidence="1">The sequence shown here is derived from an EMBL/GenBank/DDBJ whole genome shotgun (WGS) entry which is preliminary data.</text>
</comment>
<evidence type="ECO:0000313" key="1">
    <source>
        <dbReference type="EMBL" id="KAH7911522.1"/>
    </source>
</evidence>
<reference evidence="1" key="1">
    <citation type="journal article" date="2021" name="New Phytol.">
        <title>Evolutionary innovations through gain and loss of genes in the ectomycorrhizal Boletales.</title>
        <authorList>
            <person name="Wu G."/>
            <person name="Miyauchi S."/>
            <person name="Morin E."/>
            <person name="Kuo A."/>
            <person name="Drula E."/>
            <person name="Varga T."/>
            <person name="Kohler A."/>
            <person name="Feng B."/>
            <person name="Cao Y."/>
            <person name="Lipzen A."/>
            <person name="Daum C."/>
            <person name="Hundley H."/>
            <person name="Pangilinan J."/>
            <person name="Johnson J."/>
            <person name="Barry K."/>
            <person name="LaButti K."/>
            <person name="Ng V."/>
            <person name="Ahrendt S."/>
            <person name="Min B."/>
            <person name="Choi I.G."/>
            <person name="Park H."/>
            <person name="Plett J.M."/>
            <person name="Magnuson J."/>
            <person name="Spatafora J.W."/>
            <person name="Nagy L.G."/>
            <person name="Henrissat B."/>
            <person name="Grigoriev I.V."/>
            <person name="Yang Z.L."/>
            <person name="Xu J."/>
            <person name="Martin F.M."/>
        </authorList>
    </citation>
    <scope>NUCLEOTIDE SEQUENCE</scope>
    <source>
        <strain evidence="1">ATCC 28755</strain>
    </source>
</reference>
<evidence type="ECO:0000313" key="2">
    <source>
        <dbReference type="Proteomes" id="UP000790377"/>
    </source>
</evidence>
<accession>A0ACB8AG41</accession>
<sequence>MRTSKLSLLSSASSSTMSVSVSVSSPPPAAVSVGYVIDVTLSLLLLSESLSGSSLSVSSSVSSALLSPSMATAAVRVVSLIDAALLSFRGSGAIVWRDPPGSCSVVLRSVWPDGLVPLGLPMASATERQDSEARSVLPRSLCLGALESLTLVTGEPLSGSTSPSCWDSPWFCWTLPLSPCPDALVSMVLPVEAFVCTPGSGFTGAWYPLEPGSVLSLFSCVNTLEPEGLACAVYGGGATEFG</sequence>
<keyword evidence="2" id="KW-1185">Reference proteome</keyword>
<protein>
    <submittedName>
        <fullName evidence="1">Uncharacterized protein</fullName>
    </submittedName>
</protein>
<dbReference type="EMBL" id="MU267675">
    <property type="protein sequence ID" value="KAH7911522.1"/>
    <property type="molecule type" value="Genomic_DNA"/>
</dbReference>
<gene>
    <name evidence="1" type="ORF">BJ138DRAFT_1150397</name>
</gene>